<comment type="caution">
    <text evidence="3">The sequence shown here is derived from an EMBL/GenBank/DDBJ whole genome shotgun (WGS) entry which is preliminary data.</text>
</comment>
<dbReference type="CDD" id="cd17906">
    <property type="entry name" value="CheX"/>
    <property type="match status" value="1"/>
</dbReference>
<sequence length="149" mass="15855">MSDSMIITKLLNSAVQSIKTVIPLTFTIGEPKRLNGNVVEAHLGVLVGMTGDCKGQTILKGPTNTFSQLALAMFGMPVENEILISFTGELGNMIAGNLSTFASEQGVEMDITPPTVWEGNTTLHNIKTPIELTMNFEGAGEMSLIISVA</sequence>
<dbReference type="Pfam" id="PF13690">
    <property type="entry name" value="CheX"/>
    <property type="match status" value="1"/>
</dbReference>
<keyword evidence="1" id="KW-0145">Chemotaxis</keyword>
<protein>
    <submittedName>
        <fullName evidence="3">CheY-P phosphatase CheX</fullName>
    </submittedName>
</protein>
<gene>
    <name evidence="3" type="primary">cheX</name>
    <name evidence="3" type="ORF">GCM10007380_33840</name>
</gene>
<dbReference type="RefSeq" id="WP_088001223.1">
    <property type="nucleotide sequence ID" value="NZ_BMHB01000002.1"/>
</dbReference>
<name>A0A8J3AQ20_9BACI</name>
<dbReference type="GO" id="GO:0006935">
    <property type="term" value="P:chemotaxis"/>
    <property type="evidence" value="ECO:0007669"/>
    <property type="project" value="UniProtKB-KW"/>
</dbReference>
<proteinExistence type="predicted"/>
<evidence type="ECO:0000313" key="4">
    <source>
        <dbReference type="Proteomes" id="UP000626244"/>
    </source>
</evidence>
<evidence type="ECO:0000313" key="3">
    <source>
        <dbReference type="EMBL" id="GGI16614.1"/>
    </source>
</evidence>
<organism evidence="3 4">
    <name type="scientific">Gottfriedia solisilvae</name>
    <dbReference type="NCBI Taxonomy" id="1516104"/>
    <lineage>
        <taxon>Bacteria</taxon>
        <taxon>Bacillati</taxon>
        <taxon>Bacillota</taxon>
        <taxon>Bacilli</taxon>
        <taxon>Bacillales</taxon>
        <taxon>Bacillaceae</taxon>
        <taxon>Gottfriedia</taxon>
    </lineage>
</organism>
<keyword evidence="4" id="KW-1185">Reference proteome</keyword>
<dbReference type="EMBL" id="BMHB01000002">
    <property type="protein sequence ID" value="GGI16614.1"/>
    <property type="molecule type" value="Genomic_DNA"/>
</dbReference>
<dbReference type="PANTHER" id="PTHR39452">
    <property type="entry name" value="CHEY-P PHOSPHATASE CHEX"/>
    <property type="match status" value="1"/>
</dbReference>
<dbReference type="SUPFAM" id="SSF103039">
    <property type="entry name" value="CheC-like"/>
    <property type="match status" value="1"/>
</dbReference>
<dbReference type="InterPro" id="IPR038756">
    <property type="entry name" value="CheX-like"/>
</dbReference>
<dbReference type="InterPro" id="IPR028976">
    <property type="entry name" value="CheC-like_sf"/>
</dbReference>
<feature type="domain" description="Chemotaxis phosphatase CheX-like" evidence="2">
    <location>
        <begin position="45"/>
        <end position="121"/>
    </location>
</feature>
<dbReference type="AlphaFoldDB" id="A0A8J3AQ20"/>
<dbReference type="PANTHER" id="PTHR39452:SF1">
    <property type="entry name" value="CHEY-P PHOSPHATASE CHEX"/>
    <property type="match status" value="1"/>
</dbReference>
<evidence type="ECO:0000256" key="1">
    <source>
        <dbReference type="ARBA" id="ARBA00022500"/>
    </source>
</evidence>
<dbReference type="InterPro" id="IPR028051">
    <property type="entry name" value="CheX-like_dom"/>
</dbReference>
<evidence type="ECO:0000259" key="2">
    <source>
        <dbReference type="Pfam" id="PF13690"/>
    </source>
</evidence>
<reference evidence="4" key="1">
    <citation type="journal article" date="2019" name="Int. J. Syst. Evol. Microbiol.">
        <title>The Global Catalogue of Microorganisms (GCM) 10K type strain sequencing project: providing services to taxonomists for standard genome sequencing and annotation.</title>
        <authorList>
            <consortium name="The Broad Institute Genomics Platform"/>
            <consortium name="The Broad Institute Genome Sequencing Center for Infectious Disease"/>
            <person name="Wu L."/>
            <person name="Ma J."/>
        </authorList>
    </citation>
    <scope>NUCLEOTIDE SEQUENCE [LARGE SCALE GENOMIC DNA]</scope>
    <source>
        <strain evidence="4">CGMCC 1.14993</strain>
    </source>
</reference>
<dbReference type="Gene3D" id="3.40.1550.10">
    <property type="entry name" value="CheC-like"/>
    <property type="match status" value="1"/>
</dbReference>
<dbReference type="Proteomes" id="UP000626244">
    <property type="component" value="Unassembled WGS sequence"/>
</dbReference>
<dbReference type="OrthoDB" id="9788100at2"/>
<accession>A0A8J3AQ20</accession>